<accession>A0AA88MY82</accession>
<gene>
    <name evidence="1" type="ORF">Q7C36_009545</name>
</gene>
<organism evidence="1 2">
    <name type="scientific">Tachysurus vachellii</name>
    <name type="common">Darkbarbel catfish</name>
    <name type="synonym">Pelteobagrus vachellii</name>
    <dbReference type="NCBI Taxonomy" id="175792"/>
    <lineage>
        <taxon>Eukaryota</taxon>
        <taxon>Metazoa</taxon>
        <taxon>Chordata</taxon>
        <taxon>Craniata</taxon>
        <taxon>Vertebrata</taxon>
        <taxon>Euteleostomi</taxon>
        <taxon>Actinopterygii</taxon>
        <taxon>Neopterygii</taxon>
        <taxon>Teleostei</taxon>
        <taxon>Ostariophysi</taxon>
        <taxon>Siluriformes</taxon>
        <taxon>Bagridae</taxon>
        <taxon>Tachysurus</taxon>
    </lineage>
</organism>
<dbReference type="EMBL" id="JAVHJS010000009">
    <property type="protein sequence ID" value="KAK2847863.1"/>
    <property type="molecule type" value="Genomic_DNA"/>
</dbReference>
<comment type="caution">
    <text evidence="1">The sequence shown here is derived from an EMBL/GenBank/DDBJ whole genome shotgun (WGS) entry which is preliminary data.</text>
</comment>
<evidence type="ECO:0000313" key="1">
    <source>
        <dbReference type="EMBL" id="KAK2847863.1"/>
    </source>
</evidence>
<dbReference type="Proteomes" id="UP001187315">
    <property type="component" value="Unassembled WGS sequence"/>
</dbReference>
<protein>
    <submittedName>
        <fullName evidence="1">Uncharacterized protein</fullName>
    </submittedName>
</protein>
<name>A0AA88MY82_TACVA</name>
<keyword evidence="2" id="KW-1185">Reference proteome</keyword>
<evidence type="ECO:0000313" key="2">
    <source>
        <dbReference type="Proteomes" id="UP001187315"/>
    </source>
</evidence>
<dbReference type="AlphaFoldDB" id="A0AA88MY82"/>
<reference evidence="1" key="1">
    <citation type="submission" date="2023-08" db="EMBL/GenBank/DDBJ databases">
        <title>Pelteobagrus vachellii genome.</title>
        <authorList>
            <person name="Liu H."/>
        </authorList>
    </citation>
    <scope>NUCLEOTIDE SEQUENCE</scope>
    <source>
        <strain evidence="1">PRFRI_2022a</strain>
        <tissue evidence="1">Muscle</tissue>
    </source>
</reference>
<proteinExistence type="predicted"/>
<sequence length="71" mass="7883">MIGSECRKEENTFMGEKKETWDSDGSRGFCYSIMLERSALRGLLMLMLLTVRTGTELRRSTSATDANTAAG</sequence>